<dbReference type="EMBL" id="MDYQ01000624">
    <property type="protein sequence ID" value="PRP73338.1"/>
    <property type="molecule type" value="Genomic_DNA"/>
</dbReference>
<evidence type="ECO:0000313" key="1">
    <source>
        <dbReference type="EMBL" id="PRP73338.1"/>
    </source>
</evidence>
<accession>A0A2P6MNP3</accession>
<name>A0A2P6MNP3_9EUKA</name>
<gene>
    <name evidence="1" type="ORF">PROFUN_16853</name>
</gene>
<dbReference type="Proteomes" id="UP000241769">
    <property type="component" value="Unassembled WGS sequence"/>
</dbReference>
<dbReference type="AlphaFoldDB" id="A0A2P6MNP3"/>
<reference evidence="1 2" key="1">
    <citation type="journal article" date="2018" name="Genome Biol. Evol.">
        <title>Multiple Roots of Fruiting Body Formation in Amoebozoa.</title>
        <authorList>
            <person name="Hillmann F."/>
            <person name="Forbes G."/>
            <person name="Novohradska S."/>
            <person name="Ferling I."/>
            <person name="Riege K."/>
            <person name="Groth M."/>
            <person name="Westermann M."/>
            <person name="Marz M."/>
            <person name="Spaller T."/>
            <person name="Winckler T."/>
            <person name="Schaap P."/>
            <person name="Glockner G."/>
        </authorList>
    </citation>
    <scope>NUCLEOTIDE SEQUENCE [LARGE SCALE GENOMIC DNA]</scope>
    <source>
        <strain evidence="1 2">Jena</strain>
    </source>
</reference>
<sequence length="66" mass="8152">MDFLEDFRNYTEIVTARCRPNQLPPHLLLRNSQKQTHAQHESWFRKYYAVAANYWWYISSEFTRIL</sequence>
<dbReference type="InParanoid" id="A0A2P6MNP3"/>
<protein>
    <submittedName>
        <fullName evidence="1">Uncharacterized protein</fullName>
    </submittedName>
</protein>
<organism evidence="1 2">
    <name type="scientific">Planoprotostelium fungivorum</name>
    <dbReference type="NCBI Taxonomy" id="1890364"/>
    <lineage>
        <taxon>Eukaryota</taxon>
        <taxon>Amoebozoa</taxon>
        <taxon>Evosea</taxon>
        <taxon>Variosea</taxon>
        <taxon>Cavosteliida</taxon>
        <taxon>Cavosteliaceae</taxon>
        <taxon>Planoprotostelium</taxon>
    </lineage>
</organism>
<evidence type="ECO:0000313" key="2">
    <source>
        <dbReference type="Proteomes" id="UP000241769"/>
    </source>
</evidence>
<proteinExistence type="predicted"/>
<keyword evidence="2" id="KW-1185">Reference proteome</keyword>
<comment type="caution">
    <text evidence="1">The sequence shown here is derived from an EMBL/GenBank/DDBJ whole genome shotgun (WGS) entry which is preliminary data.</text>
</comment>